<evidence type="ECO:0000313" key="18">
    <source>
        <dbReference type="EMBL" id="CAD7640136.1"/>
    </source>
</evidence>
<proteinExistence type="predicted"/>
<evidence type="ECO:0000256" key="12">
    <source>
        <dbReference type="ARBA" id="ARBA00071906"/>
    </source>
</evidence>
<keyword evidence="4" id="KW-0735">Signal-anchor</keyword>
<feature type="binding site" evidence="15">
    <location>
        <begin position="32"/>
        <end position="36"/>
    </location>
    <ligand>
        <name>3'-phosphoadenylyl sulfate</name>
        <dbReference type="ChEBI" id="CHEBI:58339"/>
    </ligand>
</feature>
<evidence type="ECO:0000256" key="2">
    <source>
        <dbReference type="ARBA" id="ARBA00022679"/>
    </source>
</evidence>
<feature type="active site" description="For sulfotransferase activity" evidence="14">
    <location>
        <position position="32"/>
    </location>
</feature>
<dbReference type="PANTHER" id="PTHR10605">
    <property type="entry name" value="HEPARAN SULFATE SULFOTRANSFERASE"/>
    <property type="match status" value="1"/>
</dbReference>
<keyword evidence="8 16" id="KW-1015">Disulfide bond</keyword>
<accession>A0A7R9QBV6</accession>
<evidence type="ECO:0000256" key="5">
    <source>
        <dbReference type="ARBA" id="ARBA00022989"/>
    </source>
</evidence>
<dbReference type="AlphaFoldDB" id="A0A7R9QBV6"/>
<feature type="binding site" evidence="15">
    <location>
        <position position="115"/>
    </location>
    <ligand>
        <name>3'-phosphoadenylyl sulfate</name>
        <dbReference type="ChEBI" id="CHEBI:58339"/>
    </ligand>
</feature>
<feature type="disulfide bond" evidence="16">
    <location>
        <begin position="225"/>
        <end position="235"/>
    </location>
</feature>
<evidence type="ECO:0000256" key="11">
    <source>
        <dbReference type="ARBA" id="ARBA00066719"/>
    </source>
</evidence>
<dbReference type="GO" id="GO:0000139">
    <property type="term" value="C:Golgi membrane"/>
    <property type="evidence" value="ECO:0007669"/>
    <property type="project" value="UniProtKB-SubCell"/>
</dbReference>
<evidence type="ECO:0000256" key="9">
    <source>
        <dbReference type="ARBA" id="ARBA00023180"/>
    </source>
</evidence>
<keyword evidence="9" id="KW-0325">Glycoprotein</keyword>
<feature type="binding site" evidence="15">
    <location>
        <begin position="240"/>
        <end position="244"/>
    </location>
    <ligand>
        <name>3'-phosphoadenylyl sulfate</name>
        <dbReference type="ChEBI" id="CHEBI:58339"/>
    </ligand>
</feature>
<evidence type="ECO:0000313" key="19">
    <source>
        <dbReference type="Proteomes" id="UP000759131"/>
    </source>
</evidence>
<dbReference type="OrthoDB" id="411451at2759"/>
<feature type="binding site" evidence="15">
    <location>
        <position position="123"/>
    </location>
    <ligand>
        <name>3'-phosphoadenylyl sulfate</name>
        <dbReference type="ChEBI" id="CHEBI:58339"/>
    </ligand>
</feature>
<dbReference type="EMBL" id="OC877648">
    <property type="protein sequence ID" value="CAD7640136.1"/>
    <property type="molecule type" value="Genomic_DNA"/>
</dbReference>
<dbReference type="PANTHER" id="PTHR10605:SF65">
    <property type="entry name" value="GH20068P"/>
    <property type="match status" value="1"/>
</dbReference>
<evidence type="ECO:0000256" key="16">
    <source>
        <dbReference type="PIRSR" id="PIRSR637359-3"/>
    </source>
</evidence>
<evidence type="ECO:0000256" key="3">
    <source>
        <dbReference type="ARBA" id="ARBA00022692"/>
    </source>
</evidence>
<dbReference type="Gene3D" id="3.40.50.300">
    <property type="entry name" value="P-loop containing nucleotide triphosphate hydrolases"/>
    <property type="match status" value="1"/>
</dbReference>
<comment type="catalytic activity">
    <reaction evidence="10">
        <text>alpha-D-glucosaminyl-[heparan sulfate](n) + 3'-phosphoadenylyl sulfate = 3-sulfo-alpha-D-glucosaminyl-[heparan sulfate](n) + adenosine 3',5'-bisphosphate + H(+)</text>
        <dbReference type="Rhea" id="RHEA:15461"/>
        <dbReference type="Rhea" id="RHEA-COMP:9830"/>
        <dbReference type="Rhea" id="RHEA-COMP:9831"/>
        <dbReference type="ChEBI" id="CHEBI:15378"/>
        <dbReference type="ChEBI" id="CHEBI:58339"/>
        <dbReference type="ChEBI" id="CHEBI:58343"/>
        <dbReference type="ChEBI" id="CHEBI:58388"/>
        <dbReference type="ChEBI" id="CHEBI:70975"/>
        <dbReference type="EC" id="2.8.2.23"/>
    </reaction>
</comment>
<evidence type="ECO:0000256" key="14">
    <source>
        <dbReference type="PIRSR" id="PIRSR637359-1"/>
    </source>
</evidence>
<evidence type="ECO:0000259" key="17">
    <source>
        <dbReference type="Pfam" id="PF00685"/>
    </source>
</evidence>
<evidence type="ECO:0000256" key="15">
    <source>
        <dbReference type="PIRSR" id="PIRSR637359-2"/>
    </source>
</evidence>
<name>A0A7R9QBV6_9ACAR</name>
<evidence type="ECO:0000256" key="4">
    <source>
        <dbReference type="ARBA" id="ARBA00022968"/>
    </source>
</evidence>
<dbReference type="InterPro" id="IPR037359">
    <property type="entry name" value="NST/OST"/>
</dbReference>
<dbReference type="SUPFAM" id="SSF52540">
    <property type="entry name" value="P-loop containing nucleoside triphosphate hydrolases"/>
    <property type="match status" value="1"/>
</dbReference>
<feature type="domain" description="Sulfotransferase" evidence="17">
    <location>
        <begin position="23"/>
        <end position="261"/>
    </location>
</feature>
<sequence length="279" mass="32320">MNTQDVSNDLTVIHSNGMEKRLPKCIIIGVRKCGTRALLEFLNIHPSVQKASDEVHFFDEDSKYGLGLEWYRNQMPYSSPEEVTIEKSPAYFITESVPQRIYTMNASTKLIIIVRDPVTRLISDYAQLAANKAKKDRRMASFEDLILLNGGKINTSYKAVRISIYAIFYSRWTQVFPKSQVHVVDGDRLVYDPFPEVQKVEQFLGLSHRISRENFSYNSTKGFFCVRLNGTSDKCLNESKGRRHPQIDPQVIQTLRRFYASHNRLFYRLVGKDFGWPEF</sequence>
<dbReference type="GO" id="GO:0008467">
    <property type="term" value="F:[heparan sulfate]-glucosamine 3-sulfotransferase activity"/>
    <property type="evidence" value="ECO:0007669"/>
    <property type="project" value="UniProtKB-EC"/>
</dbReference>
<evidence type="ECO:0000256" key="7">
    <source>
        <dbReference type="ARBA" id="ARBA00023136"/>
    </source>
</evidence>
<dbReference type="Proteomes" id="UP000759131">
    <property type="component" value="Unassembled WGS sequence"/>
</dbReference>
<reference evidence="18" key="1">
    <citation type="submission" date="2020-11" db="EMBL/GenBank/DDBJ databases">
        <authorList>
            <person name="Tran Van P."/>
        </authorList>
    </citation>
    <scope>NUCLEOTIDE SEQUENCE</scope>
</reference>
<evidence type="ECO:0000256" key="1">
    <source>
        <dbReference type="ARBA" id="ARBA00004323"/>
    </source>
</evidence>
<dbReference type="FunFam" id="3.40.50.300:FF:000603">
    <property type="entry name" value="Sulfotransferase"/>
    <property type="match status" value="1"/>
</dbReference>
<evidence type="ECO:0000256" key="13">
    <source>
        <dbReference type="ARBA" id="ARBA00077477"/>
    </source>
</evidence>
<keyword evidence="6" id="KW-0333">Golgi apparatus</keyword>
<comment type="subcellular location">
    <subcellularLocation>
        <location evidence="1">Golgi apparatus membrane</location>
        <topology evidence="1">Single-pass type II membrane protein</topology>
    </subcellularLocation>
</comment>
<dbReference type="InterPro" id="IPR000863">
    <property type="entry name" value="Sulfotransferase_dom"/>
</dbReference>
<dbReference type="EC" id="2.8.2.23" evidence="11"/>
<evidence type="ECO:0000256" key="10">
    <source>
        <dbReference type="ARBA" id="ARBA00052516"/>
    </source>
</evidence>
<organism evidence="18">
    <name type="scientific">Medioppia subpectinata</name>
    <dbReference type="NCBI Taxonomy" id="1979941"/>
    <lineage>
        <taxon>Eukaryota</taxon>
        <taxon>Metazoa</taxon>
        <taxon>Ecdysozoa</taxon>
        <taxon>Arthropoda</taxon>
        <taxon>Chelicerata</taxon>
        <taxon>Arachnida</taxon>
        <taxon>Acari</taxon>
        <taxon>Acariformes</taxon>
        <taxon>Sarcoptiformes</taxon>
        <taxon>Oribatida</taxon>
        <taxon>Brachypylina</taxon>
        <taxon>Oppioidea</taxon>
        <taxon>Oppiidae</taxon>
        <taxon>Medioppia</taxon>
    </lineage>
</organism>
<keyword evidence="2" id="KW-0808">Transferase</keyword>
<dbReference type="EMBL" id="CAJPIZ010023073">
    <property type="protein sequence ID" value="CAG2118112.1"/>
    <property type="molecule type" value="Genomic_DNA"/>
</dbReference>
<dbReference type="Pfam" id="PF00685">
    <property type="entry name" value="Sulfotransfer_1"/>
    <property type="match status" value="1"/>
</dbReference>
<keyword evidence="5" id="KW-1133">Transmembrane helix</keyword>
<keyword evidence="3" id="KW-0812">Transmembrane</keyword>
<protein>
    <recommendedName>
        <fullName evidence="12">Heparan sulfate glucosamine 3-O-sulfotransferase 5</fullName>
        <ecNumber evidence="11">2.8.2.23</ecNumber>
    </recommendedName>
    <alternativeName>
        <fullName evidence="13">Heparan sulfate D-glucosaminyl 3-O-sulfotransferase 5</fullName>
    </alternativeName>
</protein>
<keyword evidence="7" id="KW-0472">Membrane</keyword>
<keyword evidence="19" id="KW-1185">Reference proteome</keyword>
<evidence type="ECO:0000256" key="8">
    <source>
        <dbReference type="ARBA" id="ARBA00023157"/>
    </source>
</evidence>
<evidence type="ECO:0000256" key="6">
    <source>
        <dbReference type="ARBA" id="ARBA00023034"/>
    </source>
</evidence>
<gene>
    <name evidence="18" type="ORF">OSB1V03_LOCUS18064</name>
</gene>
<dbReference type="InterPro" id="IPR027417">
    <property type="entry name" value="P-loop_NTPase"/>
</dbReference>